<evidence type="ECO:0000313" key="1">
    <source>
        <dbReference type="EMBL" id="HFZ08729.1"/>
    </source>
</evidence>
<proteinExistence type="predicted"/>
<dbReference type="AlphaFoldDB" id="A0A7V3N4A2"/>
<organism evidence="1">
    <name type="scientific">candidate division CPR3 bacterium</name>
    <dbReference type="NCBI Taxonomy" id="2268181"/>
    <lineage>
        <taxon>Bacteria</taxon>
        <taxon>Bacteria division CPR3</taxon>
    </lineage>
</organism>
<protein>
    <submittedName>
        <fullName evidence="1">Uncharacterized protein</fullName>
    </submittedName>
</protein>
<comment type="caution">
    <text evidence="1">The sequence shown here is derived from an EMBL/GenBank/DDBJ whole genome shotgun (WGS) entry which is preliminary data.</text>
</comment>
<sequence>MRTISEYFAKEKEVYIVNRTNPLGVVTLALGEEGNVFFSVPKVTDPIVLTNYVPKAQIESSVSFRHLVSKGLIELLTEEEYLELVKNADVEKVEKEVEKLQLKAVPVLEEVEGQREESVQKEVVTSEVGSVNSKVVQTLHLLTLKGNSEVGGVVPSVDSVINDFENMSLTRDDLEYIAAKSRGKLKKWVMEKLAKLE</sequence>
<accession>A0A7V3N4A2</accession>
<name>A0A7V3N4A2_UNCC3</name>
<gene>
    <name evidence="1" type="ORF">ENV41_01165</name>
</gene>
<reference evidence="1" key="1">
    <citation type="journal article" date="2020" name="mSystems">
        <title>Genome- and Community-Level Interaction Insights into Carbon Utilization and Element Cycling Functions of Hydrothermarchaeota in Hydrothermal Sediment.</title>
        <authorList>
            <person name="Zhou Z."/>
            <person name="Liu Y."/>
            <person name="Xu W."/>
            <person name="Pan J."/>
            <person name="Luo Z.H."/>
            <person name="Li M."/>
        </authorList>
    </citation>
    <scope>NUCLEOTIDE SEQUENCE [LARGE SCALE GENOMIC DNA]</scope>
    <source>
        <strain evidence="1">SpSt-757</strain>
    </source>
</reference>
<dbReference type="EMBL" id="DTGG01000038">
    <property type="protein sequence ID" value="HFZ08729.1"/>
    <property type="molecule type" value="Genomic_DNA"/>
</dbReference>